<evidence type="ECO:0000256" key="5">
    <source>
        <dbReference type="ARBA" id="ARBA00022857"/>
    </source>
</evidence>
<dbReference type="FunFam" id="3.50.50.60:FF:000065">
    <property type="entry name" value="Dimethylaniline monooxygenase [N-oxide-forming]"/>
    <property type="match status" value="1"/>
</dbReference>
<dbReference type="AlphaFoldDB" id="A0AAV5WZ07"/>
<feature type="transmembrane region" description="Helical" evidence="7">
    <location>
        <begin position="225"/>
        <end position="244"/>
    </location>
</feature>
<keyword evidence="5" id="KW-0521">NADP</keyword>
<keyword evidence="3" id="KW-0285">Flavoprotein</keyword>
<organism evidence="8 9">
    <name type="scientific">Pristionchus fissidentatus</name>
    <dbReference type="NCBI Taxonomy" id="1538716"/>
    <lineage>
        <taxon>Eukaryota</taxon>
        <taxon>Metazoa</taxon>
        <taxon>Ecdysozoa</taxon>
        <taxon>Nematoda</taxon>
        <taxon>Chromadorea</taxon>
        <taxon>Rhabditida</taxon>
        <taxon>Rhabditina</taxon>
        <taxon>Diplogasteromorpha</taxon>
        <taxon>Diplogasteroidea</taxon>
        <taxon>Neodiplogasteridae</taxon>
        <taxon>Pristionchus</taxon>
    </lineage>
</organism>
<evidence type="ECO:0000256" key="2">
    <source>
        <dbReference type="ARBA" id="ARBA00009183"/>
    </source>
</evidence>
<feature type="non-terminal residue" evidence="8">
    <location>
        <position position="1"/>
    </location>
</feature>
<dbReference type="Gene3D" id="3.50.50.60">
    <property type="entry name" value="FAD/NAD(P)-binding domain"/>
    <property type="match status" value="1"/>
</dbReference>
<keyword evidence="7" id="KW-0472">Membrane</keyword>
<comment type="caution">
    <text evidence="8">The sequence shown here is derived from an EMBL/GenBank/DDBJ whole genome shotgun (WGS) entry which is preliminary data.</text>
</comment>
<proteinExistence type="inferred from homology"/>
<evidence type="ECO:0000256" key="4">
    <source>
        <dbReference type="ARBA" id="ARBA00022827"/>
    </source>
</evidence>
<evidence type="ECO:0000313" key="8">
    <source>
        <dbReference type="EMBL" id="GMT35860.1"/>
    </source>
</evidence>
<comment type="cofactor">
    <cofactor evidence="1">
        <name>FAD</name>
        <dbReference type="ChEBI" id="CHEBI:57692"/>
    </cofactor>
</comment>
<dbReference type="GO" id="GO:0050661">
    <property type="term" value="F:NADP binding"/>
    <property type="evidence" value="ECO:0007669"/>
    <property type="project" value="InterPro"/>
</dbReference>
<comment type="similarity">
    <text evidence="2">Belongs to the FMO family.</text>
</comment>
<protein>
    <recommendedName>
        <fullName evidence="10">Flavin-containing monooxygenase</fullName>
    </recommendedName>
</protein>
<keyword evidence="4" id="KW-0274">FAD</keyword>
<dbReference type="Pfam" id="PF00743">
    <property type="entry name" value="FMO-like"/>
    <property type="match status" value="1"/>
</dbReference>
<dbReference type="PANTHER" id="PTHR23023">
    <property type="entry name" value="DIMETHYLANILINE MONOOXYGENASE"/>
    <property type="match status" value="1"/>
</dbReference>
<dbReference type="EMBL" id="BTSY01000007">
    <property type="protein sequence ID" value="GMT35860.1"/>
    <property type="molecule type" value="Genomic_DNA"/>
</dbReference>
<keyword evidence="9" id="KW-1185">Reference proteome</keyword>
<accession>A0AAV5WZ07</accession>
<dbReference type="InterPro" id="IPR020946">
    <property type="entry name" value="Flavin_mOase-like"/>
</dbReference>
<evidence type="ECO:0000313" key="9">
    <source>
        <dbReference type="Proteomes" id="UP001432322"/>
    </source>
</evidence>
<keyword evidence="7" id="KW-1133">Transmembrane helix</keyword>
<evidence type="ECO:0000256" key="1">
    <source>
        <dbReference type="ARBA" id="ARBA00001974"/>
    </source>
</evidence>
<dbReference type="GO" id="GO:0050660">
    <property type="term" value="F:flavin adenine dinucleotide binding"/>
    <property type="evidence" value="ECO:0007669"/>
    <property type="project" value="InterPro"/>
</dbReference>
<keyword evidence="6" id="KW-0560">Oxidoreductase</keyword>
<dbReference type="FunFam" id="3.50.50.60:FF:000023">
    <property type="entry name" value="Dimethylaniline monooxygenase [N-oxide-forming]"/>
    <property type="match status" value="1"/>
</dbReference>
<dbReference type="InterPro" id="IPR050346">
    <property type="entry name" value="FMO-like"/>
</dbReference>
<evidence type="ECO:0000256" key="6">
    <source>
        <dbReference type="ARBA" id="ARBA00023002"/>
    </source>
</evidence>
<dbReference type="SUPFAM" id="SSF51905">
    <property type="entry name" value="FAD/NAD(P)-binding domain"/>
    <property type="match status" value="1"/>
</dbReference>
<dbReference type="InterPro" id="IPR036188">
    <property type="entry name" value="FAD/NAD-bd_sf"/>
</dbReference>
<evidence type="ECO:0000256" key="3">
    <source>
        <dbReference type="ARBA" id="ARBA00022630"/>
    </source>
</evidence>
<name>A0AAV5WZ07_9BILA</name>
<evidence type="ECO:0008006" key="10">
    <source>
        <dbReference type="Google" id="ProtNLM"/>
    </source>
</evidence>
<sequence length="245" mass="27303">IASGTIRMKPQIERITQNGVKFVDGTEAQADTIIVATGYTIEFPLIEGGKLIKSEENEVNCFEFMFPMELDKTTLGIVGMIQPYGSIMPIAELQARVILDVLSGRSRLPNKEERAKLVVAKREEMASRYAASRRHTIQVDYIAYMDDLAKLIGCEAPKWFEHLPHDPKMAFATAFTPFASYFYRLRGPHPWSGARDACLTIEDRIVQATDAKGKGSPFNALKSGALHELITFIVFAILLIAALIH</sequence>
<keyword evidence="7" id="KW-0812">Transmembrane</keyword>
<dbReference type="GO" id="GO:0004499">
    <property type="term" value="F:N,N-dimethylaniline monooxygenase activity"/>
    <property type="evidence" value="ECO:0007669"/>
    <property type="project" value="InterPro"/>
</dbReference>
<reference evidence="8" key="1">
    <citation type="submission" date="2023-10" db="EMBL/GenBank/DDBJ databases">
        <title>Genome assembly of Pristionchus species.</title>
        <authorList>
            <person name="Yoshida K."/>
            <person name="Sommer R.J."/>
        </authorList>
    </citation>
    <scope>NUCLEOTIDE SEQUENCE</scope>
    <source>
        <strain evidence="8">RS5133</strain>
    </source>
</reference>
<gene>
    <name evidence="8" type="ORF">PFISCL1PPCAC_27157</name>
</gene>
<evidence type="ECO:0000256" key="7">
    <source>
        <dbReference type="SAM" id="Phobius"/>
    </source>
</evidence>
<dbReference type="Proteomes" id="UP001432322">
    <property type="component" value="Unassembled WGS sequence"/>
</dbReference>